<dbReference type="Proteomes" id="UP001149140">
    <property type="component" value="Unassembled WGS sequence"/>
</dbReference>
<keyword evidence="3" id="KW-0731">Sigma factor</keyword>
<dbReference type="InterPro" id="IPR039425">
    <property type="entry name" value="RNA_pol_sigma-70-like"/>
</dbReference>
<dbReference type="Gene3D" id="1.10.10.10">
    <property type="entry name" value="Winged helix-like DNA-binding domain superfamily/Winged helix DNA-binding domain"/>
    <property type="match status" value="1"/>
</dbReference>
<dbReference type="PANTHER" id="PTHR43133">
    <property type="entry name" value="RNA POLYMERASE ECF-TYPE SIGMA FACTO"/>
    <property type="match status" value="1"/>
</dbReference>
<keyword evidence="5" id="KW-0804">Transcription</keyword>
<dbReference type="GO" id="GO:0006352">
    <property type="term" value="P:DNA-templated transcription initiation"/>
    <property type="evidence" value="ECO:0007669"/>
    <property type="project" value="InterPro"/>
</dbReference>
<dbReference type="GO" id="GO:0003677">
    <property type="term" value="F:DNA binding"/>
    <property type="evidence" value="ECO:0007669"/>
    <property type="project" value="UniProtKB-KW"/>
</dbReference>
<gene>
    <name evidence="8" type="ORF">OM076_19030</name>
</gene>
<keyword evidence="4" id="KW-0238">DNA-binding</keyword>
<reference evidence="8" key="1">
    <citation type="submission" date="2022-10" db="EMBL/GenBank/DDBJ databases">
        <title>The WGS of Solirubrobacter ginsenosidimutans DSM 21036.</title>
        <authorList>
            <person name="Jiang Z."/>
        </authorList>
    </citation>
    <scope>NUCLEOTIDE SEQUENCE</scope>
    <source>
        <strain evidence="8">DSM 21036</strain>
    </source>
</reference>
<accession>A0A9X3S1H9</accession>
<feature type="domain" description="RNA polymerase sigma-70 region 2" evidence="6">
    <location>
        <begin position="23"/>
        <end position="91"/>
    </location>
</feature>
<evidence type="ECO:0000256" key="1">
    <source>
        <dbReference type="ARBA" id="ARBA00010641"/>
    </source>
</evidence>
<dbReference type="InterPro" id="IPR013325">
    <property type="entry name" value="RNA_pol_sigma_r2"/>
</dbReference>
<dbReference type="PANTHER" id="PTHR43133:SF8">
    <property type="entry name" value="RNA POLYMERASE SIGMA FACTOR HI_1459-RELATED"/>
    <property type="match status" value="1"/>
</dbReference>
<evidence type="ECO:0000259" key="7">
    <source>
        <dbReference type="Pfam" id="PF08281"/>
    </source>
</evidence>
<evidence type="ECO:0000256" key="2">
    <source>
        <dbReference type="ARBA" id="ARBA00023015"/>
    </source>
</evidence>
<dbReference type="InterPro" id="IPR036388">
    <property type="entry name" value="WH-like_DNA-bd_sf"/>
</dbReference>
<dbReference type="InterPro" id="IPR013324">
    <property type="entry name" value="RNA_pol_sigma_r3/r4-like"/>
</dbReference>
<dbReference type="InterPro" id="IPR013249">
    <property type="entry name" value="RNA_pol_sigma70_r4_t2"/>
</dbReference>
<keyword evidence="2" id="KW-0805">Transcription regulation</keyword>
<proteinExistence type="inferred from homology"/>
<keyword evidence="9" id="KW-1185">Reference proteome</keyword>
<dbReference type="Pfam" id="PF04542">
    <property type="entry name" value="Sigma70_r2"/>
    <property type="match status" value="1"/>
</dbReference>
<dbReference type="AlphaFoldDB" id="A0A9X3S1H9"/>
<organism evidence="8 9">
    <name type="scientific">Solirubrobacter ginsenosidimutans</name>
    <dbReference type="NCBI Taxonomy" id="490573"/>
    <lineage>
        <taxon>Bacteria</taxon>
        <taxon>Bacillati</taxon>
        <taxon>Actinomycetota</taxon>
        <taxon>Thermoleophilia</taxon>
        <taxon>Solirubrobacterales</taxon>
        <taxon>Solirubrobacteraceae</taxon>
        <taxon>Solirubrobacter</taxon>
    </lineage>
</organism>
<feature type="domain" description="RNA polymerase sigma factor 70 region 4 type 2" evidence="7">
    <location>
        <begin position="126"/>
        <end position="163"/>
    </location>
</feature>
<dbReference type="SUPFAM" id="SSF88659">
    <property type="entry name" value="Sigma3 and sigma4 domains of RNA polymerase sigma factors"/>
    <property type="match status" value="1"/>
</dbReference>
<dbReference type="Pfam" id="PF08281">
    <property type="entry name" value="Sigma70_r4_2"/>
    <property type="match status" value="1"/>
</dbReference>
<evidence type="ECO:0000256" key="5">
    <source>
        <dbReference type="ARBA" id="ARBA00023163"/>
    </source>
</evidence>
<name>A0A9X3S1H9_9ACTN</name>
<evidence type="ECO:0000256" key="4">
    <source>
        <dbReference type="ARBA" id="ARBA00023125"/>
    </source>
</evidence>
<dbReference type="GO" id="GO:0016987">
    <property type="term" value="F:sigma factor activity"/>
    <property type="evidence" value="ECO:0007669"/>
    <property type="project" value="UniProtKB-KW"/>
</dbReference>
<comment type="similarity">
    <text evidence="1">Belongs to the sigma-70 factor family. ECF subfamily.</text>
</comment>
<dbReference type="SUPFAM" id="SSF88946">
    <property type="entry name" value="Sigma2 domain of RNA polymerase sigma factors"/>
    <property type="match status" value="1"/>
</dbReference>
<evidence type="ECO:0000313" key="8">
    <source>
        <dbReference type="EMBL" id="MDA0162374.1"/>
    </source>
</evidence>
<evidence type="ECO:0000313" key="9">
    <source>
        <dbReference type="Proteomes" id="UP001149140"/>
    </source>
</evidence>
<dbReference type="InterPro" id="IPR007627">
    <property type="entry name" value="RNA_pol_sigma70_r2"/>
</dbReference>
<dbReference type="Gene3D" id="1.10.1740.10">
    <property type="match status" value="1"/>
</dbReference>
<protein>
    <submittedName>
        <fullName evidence="8">RNA polymerase</fullName>
    </submittedName>
</protein>
<comment type="caution">
    <text evidence="8">The sequence shown here is derived from an EMBL/GenBank/DDBJ whole genome shotgun (WGS) entry which is preliminary data.</text>
</comment>
<dbReference type="EMBL" id="JAPDOD010000018">
    <property type="protein sequence ID" value="MDA0162374.1"/>
    <property type="molecule type" value="Genomic_DNA"/>
</dbReference>
<evidence type="ECO:0000259" key="6">
    <source>
        <dbReference type="Pfam" id="PF04542"/>
    </source>
</evidence>
<evidence type="ECO:0000256" key="3">
    <source>
        <dbReference type="ARBA" id="ARBA00023082"/>
    </source>
</evidence>
<sequence length="169" mass="19092">MGVRSDAALLAAARSDPGAFRELYDRYAERVLAYHHRRCRDEDAAHDLTAETFAQVWLVRARFRDECDGSAAPWVFGIARNVLLVSVRRRALEARARERLGVLVSPVSVSPQDAWLEGLDDELVPEAVRMRVVDEKDYDEIARELGTTPGAARVRVHRGLAALRKERTR</sequence>